<evidence type="ECO:0000256" key="1">
    <source>
        <dbReference type="SAM" id="SignalP"/>
    </source>
</evidence>
<dbReference type="RefSeq" id="WP_242008044.1">
    <property type="nucleotide sequence ID" value="NZ_VLKU01000005.1"/>
</dbReference>
<organism evidence="2 3">
    <name type="scientific">Paracoccus sulfuroxidans</name>
    <dbReference type="NCBI Taxonomy" id="384678"/>
    <lineage>
        <taxon>Bacteria</taxon>
        <taxon>Pseudomonadati</taxon>
        <taxon>Pseudomonadota</taxon>
        <taxon>Alphaproteobacteria</taxon>
        <taxon>Rhodobacterales</taxon>
        <taxon>Paracoccaceae</taxon>
        <taxon>Paracoccus</taxon>
    </lineage>
</organism>
<accession>A0A562NQ62</accession>
<sequence>MKLPAAILTPAALLALSGALPAQAATPYTPPSGCELKMTIQNRGCIVSQHYICSSDAPGDQRVSYFTNEGEVYTSRIDVETRWMESTNLVTGLTDVLEPEAKDHASFRKLLKRGEDDFDFWTRSNNGERLHHVGKDILTGETVTIDNVPLEITEFNLTTYSQSGDVLIERSGKQYINREHGRFYGGVEHSRDWTGAAQESNDTPVTFAFPGEPGFGATKPEYDCEMQMVDGRAPGLINRLKALSDAT</sequence>
<keyword evidence="1" id="KW-0732">Signal</keyword>
<keyword evidence="3" id="KW-1185">Reference proteome</keyword>
<evidence type="ECO:0000313" key="3">
    <source>
        <dbReference type="Proteomes" id="UP000316225"/>
    </source>
</evidence>
<dbReference type="AlphaFoldDB" id="A0A562NQ62"/>
<protein>
    <submittedName>
        <fullName evidence="2">Uncharacterized protein</fullName>
    </submittedName>
</protein>
<proteinExistence type="predicted"/>
<feature type="chain" id="PRO_5022210860" evidence="1">
    <location>
        <begin position="25"/>
        <end position="247"/>
    </location>
</feature>
<dbReference type="EMBL" id="VLKU01000005">
    <property type="protein sequence ID" value="TWI34339.1"/>
    <property type="molecule type" value="Genomic_DNA"/>
</dbReference>
<feature type="signal peptide" evidence="1">
    <location>
        <begin position="1"/>
        <end position="24"/>
    </location>
</feature>
<reference evidence="2 3" key="1">
    <citation type="journal article" date="2015" name="Stand. Genomic Sci.">
        <title>Genomic Encyclopedia of Bacterial and Archaeal Type Strains, Phase III: the genomes of soil and plant-associated and newly described type strains.</title>
        <authorList>
            <person name="Whitman W.B."/>
            <person name="Woyke T."/>
            <person name="Klenk H.P."/>
            <person name="Zhou Y."/>
            <person name="Lilburn T.G."/>
            <person name="Beck B.J."/>
            <person name="De Vos P."/>
            <person name="Vandamme P."/>
            <person name="Eisen J.A."/>
            <person name="Garrity G."/>
            <person name="Hugenholtz P."/>
            <person name="Kyrpides N.C."/>
        </authorList>
    </citation>
    <scope>NUCLEOTIDE SEQUENCE [LARGE SCALE GENOMIC DNA]</scope>
    <source>
        <strain evidence="2 3">CGMCC 1.5364</strain>
    </source>
</reference>
<dbReference type="Proteomes" id="UP000316225">
    <property type="component" value="Unassembled WGS sequence"/>
</dbReference>
<evidence type="ECO:0000313" key="2">
    <source>
        <dbReference type="EMBL" id="TWI34339.1"/>
    </source>
</evidence>
<gene>
    <name evidence="2" type="ORF">IQ24_01857</name>
</gene>
<name>A0A562NQ62_9RHOB</name>
<comment type="caution">
    <text evidence="2">The sequence shown here is derived from an EMBL/GenBank/DDBJ whole genome shotgun (WGS) entry which is preliminary data.</text>
</comment>